<feature type="region of interest" description="Disordered" evidence="1">
    <location>
        <begin position="808"/>
        <end position="865"/>
    </location>
</feature>
<feature type="region of interest" description="Disordered" evidence="1">
    <location>
        <begin position="1"/>
        <end position="144"/>
    </location>
</feature>
<feature type="region of interest" description="Disordered" evidence="1">
    <location>
        <begin position="460"/>
        <end position="482"/>
    </location>
</feature>
<feature type="compositionally biased region" description="Basic and acidic residues" evidence="1">
    <location>
        <begin position="67"/>
        <end position="82"/>
    </location>
</feature>
<feature type="region of interest" description="Disordered" evidence="1">
    <location>
        <begin position="898"/>
        <end position="954"/>
    </location>
</feature>
<protein>
    <submittedName>
        <fullName evidence="2">Uncharacterized protein</fullName>
    </submittedName>
</protein>
<feature type="compositionally biased region" description="Pro residues" evidence="1">
    <location>
        <begin position="56"/>
        <end position="66"/>
    </location>
</feature>
<sequence>MHSNVRSIVVSDAESTSVPPVPPRRKKRKVKPVAIAKSPEKTSSTRLRKSHRRRLAPPPPPPPPPRAVRETESQVTVDRPKEATSIAEANETRNSFNHNETPQPKSRQYENTDPISIQKVKSDENENNYRTSPSRTASPQQGRPFVFEPFVRKEINKYPPLFFTLHDFQNVMPGTLQHEDDAGGQSSLELANSFPRDFFRESFENSLNDDQDELCFRVTTTNLPFEKCLDRWSAAFSDRFIENRDESSHFIFDDYIDRSNRVNIRRSCAPMCYDSPEEESSAPRSTKVRFVIESPGSSRPDRQLEEDDTSRDVQLVNEEVRWNCVPSEELSEVTDPFKIVGNGGETQTNSDGFGDVPLSSILKKRNGSTEWSSVKDDLNFLRTICEVSFDDDEDNCGGSSDLFRASTEFDMPDRPFGSTWPEGKLKTADVSKAELSLMKSKTECCIVLIEGEPIGDNDFERDVDTNRVDDGEGCSREDSMSSACENEDNNIINEETSLKDDNEIENEVSRKSELIENVNFTEDSNINDQKSTINETNVFDQKLTTNEVKNVTSNEIETEINEGTSSAEESVEGHAEERLKIDSIYGSTGEYRRKLYLSESYRNMRNYCAFTSNDLEEQSEDSEEADVLDTSTDANRNLQELINADKIESAPVIQTSKESQDTYLDNKPFEKQAHISVPVNIRRNSFLENMLSSDSNQTWFSAEIVEIHPEPPMIREELIPDQEEIEIASNSSVEMKLEMQKIEVESEASLSKMDAVLPKSTAPKTIVSVSNKSNSELKCDVLNELVSNFSKIRLKPVKRESETEIADNLRVIGSTQRENDEEGNVSRSESQKNGGSLANVNSDPLNEMVDKPNGKTINEQFGTHSREQTYRAVPLAMCRSKIEADQSESNVSARIFEEISSDNTGSSSSAATETQSAKRLENREVLSSRKADLPKLNANNGAGTQLEDRSELSKTASDALEVSVNAEASTGCEGPVKRLRIVGHGEKTDARDEARHRGADARQLDLTRRADSDDKSAIARRISLPYCNNTDNNRAVTPVAVSDDQSRDTVTITPGRVRSFIKYYEVRREATTDKDSKANDRVDRGPMPEHRSVVSIRRGLEARLVEVKSSEAQRRDDRRASMADESAGRSIDPTRKEETSATVAGKFESDERVADVIEDDYVEVRKVQMNVSAGSPCTQPAGMRRKKSVKFQGFTVIGGRNPDEDGSVGSLAGPNTERTGMKKAPGGSEGTVLDEKVDLQGGRAEESLNADPRHFQRREIAVQIQDAIRREDCTGINRFVPKPETPRLVFYCTV</sequence>
<comment type="caution">
    <text evidence="2">The sequence shown here is derived from an EMBL/GenBank/DDBJ whole genome shotgun (WGS) entry which is preliminary data.</text>
</comment>
<feature type="compositionally biased region" description="Basic and acidic residues" evidence="1">
    <location>
        <begin position="916"/>
        <end position="933"/>
    </location>
</feature>
<evidence type="ECO:0000313" key="2">
    <source>
        <dbReference type="EMBL" id="CAL7933835.1"/>
    </source>
</evidence>
<feature type="compositionally biased region" description="Polar residues" evidence="1">
    <location>
        <begin position="128"/>
        <end position="141"/>
    </location>
</feature>
<feature type="compositionally biased region" description="Basic and acidic residues" evidence="1">
    <location>
        <begin position="1107"/>
        <end position="1122"/>
    </location>
</feature>
<feature type="compositionally biased region" description="Low complexity" evidence="1">
    <location>
        <begin position="901"/>
        <end position="915"/>
    </location>
</feature>
<feature type="region of interest" description="Disordered" evidence="1">
    <location>
        <begin position="1069"/>
        <end position="1088"/>
    </location>
</feature>
<feature type="compositionally biased region" description="Polar residues" evidence="1">
    <location>
        <begin position="92"/>
        <end position="115"/>
    </location>
</feature>
<reference evidence="2 3" key="1">
    <citation type="submission" date="2024-08" db="EMBL/GenBank/DDBJ databases">
        <authorList>
            <person name="Will J Nash"/>
            <person name="Angela Man"/>
            <person name="Seanna McTaggart"/>
            <person name="Kendall Baker"/>
            <person name="Tom Barker"/>
            <person name="Leah Catchpole"/>
            <person name="Alex Durrant"/>
            <person name="Karim Gharbi"/>
            <person name="Naomi Irish"/>
            <person name="Gemy Kaithakottil"/>
            <person name="Debby Ku"/>
            <person name="Aaliyah Providence"/>
            <person name="Felix Shaw"/>
            <person name="David Swarbreck"/>
            <person name="Chris Watkins"/>
            <person name="Ann M. McCartney"/>
            <person name="Giulio Formenti"/>
            <person name="Alice Mouton"/>
            <person name="Noel Vella"/>
            <person name="Bjorn M von Reumont"/>
            <person name="Adriana Vella"/>
            <person name="Wilfried Haerty"/>
        </authorList>
    </citation>
    <scope>NUCLEOTIDE SEQUENCE [LARGE SCALE GENOMIC DNA]</scope>
</reference>
<keyword evidence="3" id="KW-1185">Reference proteome</keyword>
<dbReference type="Proteomes" id="UP001642520">
    <property type="component" value="Unassembled WGS sequence"/>
</dbReference>
<evidence type="ECO:0000313" key="3">
    <source>
        <dbReference type="Proteomes" id="UP001642520"/>
    </source>
</evidence>
<accession>A0ABP1MYQ2</accession>
<feature type="compositionally biased region" description="Basic residues" evidence="1">
    <location>
        <begin position="46"/>
        <end position="55"/>
    </location>
</feature>
<name>A0ABP1MYQ2_XYLVO</name>
<dbReference type="EMBL" id="CAXAJV020001281">
    <property type="protein sequence ID" value="CAL7933835.1"/>
    <property type="molecule type" value="Genomic_DNA"/>
</dbReference>
<organism evidence="2 3">
    <name type="scientific">Xylocopa violacea</name>
    <name type="common">Violet carpenter bee</name>
    <name type="synonym">Apis violacea</name>
    <dbReference type="NCBI Taxonomy" id="135666"/>
    <lineage>
        <taxon>Eukaryota</taxon>
        <taxon>Metazoa</taxon>
        <taxon>Ecdysozoa</taxon>
        <taxon>Arthropoda</taxon>
        <taxon>Hexapoda</taxon>
        <taxon>Insecta</taxon>
        <taxon>Pterygota</taxon>
        <taxon>Neoptera</taxon>
        <taxon>Endopterygota</taxon>
        <taxon>Hymenoptera</taxon>
        <taxon>Apocrita</taxon>
        <taxon>Aculeata</taxon>
        <taxon>Apoidea</taxon>
        <taxon>Anthophila</taxon>
        <taxon>Apidae</taxon>
        <taxon>Xylocopa</taxon>
        <taxon>Xylocopa</taxon>
    </lineage>
</organism>
<feature type="region of interest" description="Disordered" evidence="1">
    <location>
        <begin position="1197"/>
        <end position="1233"/>
    </location>
</feature>
<proteinExistence type="predicted"/>
<gene>
    <name evidence="2" type="ORF">XYLVIOL_LOCUS674</name>
</gene>
<evidence type="ECO:0000256" key="1">
    <source>
        <dbReference type="SAM" id="MobiDB-lite"/>
    </source>
</evidence>
<feature type="compositionally biased region" description="Polar residues" evidence="1">
    <location>
        <begin position="825"/>
        <end position="844"/>
    </location>
</feature>
<feature type="region of interest" description="Disordered" evidence="1">
    <location>
        <begin position="1107"/>
        <end position="1142"/>
    </location>
</feature>
<feature type="compositionally biased region" description="Basic and acidic residues" evidence="1">
    <location>
        <begin position="460"/>
        <end position="479"/>
    </location>
</feature>